<name>A0A9D4TS63_CHLVU</name>
<reference evidence="1" key="1">
    <citation type="journal article" date="2019" name="Plant J.">
        <title>Chlorella vulgaris genome assembly and annotation reveals the molecular basis for metabolic acclimation to high light conditions.</title>
        <authorList>
            <person name="Cecchin M."/>
            <person name="Marcolungo L."/>
            <person name="Rossato M."/>
            <person name="Girolomoni L."/>
            <person name="Cosentino E."/>
            <person name="Cuine S."/>
            <person name="Li-Beisson Y."/>
            <person name="Delledonne M."/>
            <person name="Ballottari M."/>
        </authorList>
    </citation>
    <scope>NUCLEOTIDE SEQUENCE</scope>
    <source>
        <strain evidence="1">211/11P</strain>
    </source>
</reference>
<gene>
    <name evidence="1" type="ORF">D9Q98_003202</name>
</gene>
<dbReference type="EMBL" id="SIDB01000004">
    <property type="protein sequence ID" value="KAI3433386.1"/>
    <property type="molecule type" value="Genomic_DNA"/>
</dbReference>
<protein>
    <submittedName>
        <fullName evidence="1">Uncharacterized protein</fullName>
    </submittedName>
</protein>
<sequence length="89" mass="9412">MRPIAKFVPQGPCALSSPAALSLAIKSIAQSKFTLTKAVTILRICKIRCKPATLRFAEIALISHYQQATSLAQHPTRAAGPTSLPCAPA</sequence>
<dbReference type="AlphaFoldDB" id="A0A9D4TS63"/>
<reference evidence="1" key="2">
    <citation type="submission" date="2020-11" db="EMBL/GenBank/DDBJ databases">
        <authorList>
            <person name="Cecchin M."/>
            <person name="Marcolungo L."/>
            <person name="Rossato M."/>
            <person name="Girolomoni L."/>
            <person name="Cosentino E."/>
            <person name="Cuine S."/>
            <person name="Li-Beisson Y."/>
            <person name="Delledonne M."/>
            <person name="Ballottari M."/>
        </authorList>
    </citation>
    <scope>NUCLEOTIDE SEQUENCE</scope>
    <source>
        <strain evidence="1">211/11P</strain>
        <tissue evidence="1">Whole cell</tissue>
    </source>
</reference>
<comment type="caution">
    <text evidence="1">The sequence shown here is derived from an EMBL/GenBank/DDBJ whole genome shotgun (WGS) entry which is preliminary data.</text>
</comment>
<proteinExistence type="predicted"/>
<evidence type="ECO:0000313" key="2">
    <source>
        <dbReference type="Proteomes" id="UP001055712"/>
    </source>
</evidence>
<accession>A0A9D4TS63</accession>
<organism evidence="1 2">
    <name type="scientific">Chlorella vulgaris</name>
    <name type="common">Green alga</name>
    <dbReference type="NCBI Taxonomy" id="3077"/>
    <lineage>
        <taxon>Eukaryota</taxon>
        <taxon>Viridiplantae</taxon>
        <taxon>Chlorophyta</taxon>
        <taxon>core chlorophytes</taxon>
        <taxon>Trebouxiophyceae</taxon>
        <taxon>Chlorellales</taxon>
        <taxon>Chlorellaceae</taxon>
        <taxon>Chlorella clade</taxon>
        <taxon>Chlorella</taxon>
    </lineage>
</organism>
<keyword evidence="2" id="KW-1185">Reference proteome</keyword>
<dbReference type="Proteomes" id="UP001055712">
    <property type="component" value="Unassembled WGS sequence"/>
</dbReference>
<evidence type="ECO:0000313" key="1">
    <source>
        <dbReference type="EMBL" id="KAI3433386.1"/>
    </source>
</evidence>